<evidence type="ECO:0000313" key="2">
    <source>
        <dbReference type="EMBL" id="KAF6099964.1"/>
    </source>
</evidence>
<dbReference type="Proteomes" id="UP000664940">
    <property type="component" value="Unassembled WGS sequence"/>
</dbReference>
<protein>
    <submittedName>
        <fullName evidence="2">Uncharacterized protein</fullName>
    </submittedName>
</protein>
<dbReference type="EMBL" id="JABVXQ010000007">
    <property type="protein sequence ID" value="KAF6099964.1"/>
    <property type="molecule type" value="Genomic_DNA"/>
</dbReference>
<comment type="caution">
    <text evidence="2">The sequence shown here is derived from an EMBL/GenBank/DDBJ whole genome shotgun (WGS) entry which is preliminary data.</text>
</comment>
<feature type="region of interest" description="Disordered" evidence="1">
    <location>
        <begin position="1"/>
        <end position="30"/>
    </location>
</feature>
<sequence>MKKGQVVGKPAGDQQGSGRTHVSVGEGAAPGSELPQGFAGAGCYLHPGALPGGCFASWGVLPELLVLVLMPWHAGPCSSWETRCVRRSTTCRCAGPAPVSIRSFLTAFSDTASACEPFSGF</sequence>
<evidence type="ECO:0000256" key="1">
    <source>
        <dbReference type="SAM" id="MobiDB-lite"/>
    </source>
</evidence>
<evidence type="ECO:0000313" key="3">
    <source>
        <dbReference type="Proteomes" id="UP000664940"/>
    </source>
</evidence>
<accession>A0A834E115</accession>
<reference evidence="2 3" key="1">
    <citation type="journal article" date="2020" name="Nature">
        <title>Six reference-quality genomes reveal evolution of bat adaptations.</title>
        <authorList>
            <person name="Jebb D."/>
            <person name="Huang Z."/>
            <person name="Pippel M."/>
            <person name="Hughes G.M."/>
            <person name="Lavrichenko K."/>
            <person name="Devanna P."/>
            <person name="Winkler S."/>
            <person name="Jermiin L.S."/>
            <person name="Skirmuntt E.C."/>
            <person name="Katzourakis A."/>
            <person name="Burkitt-Gray L."/>
            <person name="Ray D.A."/>
            <person name="Sullivan K.A.M."/>
            <person name="Roscito J.G."/>
            <person name="Kirilenko B.M."/>
            <person name="Davalos L.M."/>
            <person name="Corthals A.P."/>
            <person name="Power M.L."/>
            <person name="Jones G."/>
            <person name="Ransome R.D."/>
            <person name="Dechmann D.K.N."/>
            <person name="Locatelli A.G."/>
            <person name="Puechmaille S.J."/>
            <person name="Fedrigo O."/>
            <person name="Jarvis E.D."/>
            <person name="Hiller M."/>
            <person name="Vernes S.C."/>
            <person name="Myers E.W."/>
            <person name="Teeling E.C."/>
        </authorList>
    </citation>
    <scope>NUCLEOTIDE SEQUENCE [LARGE SCALE GENOMIC DNA]</scope>
    <source>
        <strain evidence="2">Bat1K_MPI-CBG_1</strain>
    </source>
</reference>
<name>A0A834E115_9CHIR</name>
<gene>
    <name evidence="2" type="ORF">HJG60_011680</name>
</gene>
<proteinExistence type="predicted"/>
<organism evidence="2 3">
    <name type="scientific">Phyllostomus discolor</name>
    <name type="common">pale spear-nosed bat</name>
    <dbReference type="NCBI Taxonomy" id="89673"/>
    <lineage>
        <taxon>Eukaryota</taxon>
        <taxon>Metazoa</taxon>
        <taxon>Chordata</taxon>
        <taxon>Craniata</taxon>
        <taxon>Vertebrata</taxon>
        <taxon>Euteleostomi</taxon>
        <taxon>Mammalia</taxon>
        <taxon>Eutheria</taxon>
        <taxon>Laurasiatheria</taxon>
        <taxon>Chiroptera</taxon>
        <taxon>Yangochiroptera</taxon>
        <taxon>Phyllostomidae</taxon>
        <taxon>Phyllostominae</taxon>
        <taxon>Phyllostomus</taxon>
    </lineage>
</organism>
<dbReference type="AlphaFoldDB" id="A0A834E115"/>